<sequence length="449" mass="46667">MTGPTRPTAAPRPSLSLLDGIAMVVGVVVGIGIFKTPSLVAANVGSEAMFIGLWLLGGLITLAGALVYAELAMRHPSAGGEYTFLDRGLGRNVALLFAWARISVVQTGAIAAVAFVFADYAQAVLPLGPYGIAIYAAAVLVATTAVNLRGTVYGKIAQNLLSGLTLAVIVLIVIAAAVMVPVQLPPAAPPAMSSDGLGAAGLAMVFVLLTYGGWNEAAYISADLRGGRRNMLRLLLFGTLAITAIYLLTNLAYLSVLGLDAIRASDAVAADVMRLAAGDTGALLLSIAVCIAALSTLNASIFTGARVYFAIGADLPALRKLGAWDHDGNHPRRAILIQSAVALLLVAFGAMQRDGFQAIVEYTAPAFWLFMLLIGVSYFVLRRRDPQRPLLTWPLYPAVPGLFCAASAYLLYASLMHTGLGALVGIGVLLAGVPLIALAQRNSAMVPAE</sequence>
<dbReference type="Proteomes" id="UP000001402">
    <property type="component" value="Chromosome"/>
</dbReference>
<gene>
    <name evidence="6" type="ordered locus">Rpdx1_1191</name>
</gene>
<feature type="transmembrane region" description="Helical" evidence="5">
    <location>
        <begin position="160"/>
        <end position="184"/>
    </location>
</feature>
<keyword evidence="2 5" id="KW-0812">Transmembrane</keyword>
<feature type="transmembrane region" description="Helical" evidence="5">
    <location>
        <begin position="48"/>
        <end position="72"/>
    </location>
</feature>
<feature type="transmembrane region" description="Helical" evidence="5">
    <location>
        <begin position="418"/>
        <end position="439"/>
    </location>
</feature>
<feature type="transmembrane region" description="Helical" evidence="5">
    <location>
        <begin position="393"/>
        <end position="412"/>
    </location>
</feature>
<protein>
    <submittedName>
        <fullName evidence="6">Amino acid permease-associated region</fullName>
    </submittedName>
</protein>
<evidence type="ECO:0000313" key="7">
    <source>
        <dbReference type="Proteomes" id="UP000001402"/>
    </source>
</evidence>
<dbReference type="STRING" id="652103.Rpdx1_1191"/>
<dbReference type="EMBL" id="CP002418">
    <property type="protein sequence ID" value="ADU42817.1"/>
    <property type="molecule type" value="Genomic_DNA"/>
</dbReference>
<feature type="transmembrane region" description="Helical" evidence="5">
    <location>
        <begin position="93"/>
        <end position="118"/>
    </location>
</feature>
<comment type="subcellular location">
    <subcellularLocation>
        <location evidence="1">Membrane</location>
        <topology evidence="1">Multi-pass membrane protein</topology>
    </subcellularLocation>
</comment>
<dbReference type="BioCyc" id="RPAL652103:RPDX1_RS05915-MONOMER"/>
<proteinExistence type="predicted"/>
<dbReference type="KEGG" id="rpx:Rpdx1_1191"/>
<feature type="transmembrane region" description="Helical" evidence="5">
    <location>
        <begin position="130"/>
        <end position="148"/>
    </location>
</feature>
<evidence type="ECO:0000256" key="3">
    <source>
        <dbReference type="ARBA" id="ARBA00022989"/>
    </source>
</evidence>
<dbReference type="AlphaFoldDB" id="E6VE86"/>
<dbReference type="Gene3D" id="1.20.1740.10">
    <property type="entry name" value="Amino acid/polyamine transporter I"/>
    <property type="match status" value="1"/>
</dbReference>
<keyword evidence="4 5" id="KW-0472">Membrane</keyword>
<feature type="transmembrane region" description="Helical" evidence="5">
    <location>
        <begin position="283"/>
        <end position="311"/>
    </location>
</feature>
<evidence type="ECO:0000256" key="4">
    <source>
        <dbReference type="ARBA" id="ARBA00023136"/>
    </source>
</evidence>
<dbReference type="HOGENOM" id="CLU_007946_3_4_5"/>
<evidence type="ECO:0000256" key="5">
    <source>
        <dbReference type="SAM" id="Phobius"/>
    </source>
</evidence>
<feature type="transmembrane region" description="Helical" evidence="5">
    <location>
        <begin position="234"/>
        <end position="256"/>
    </location>
</feature>
<keyword evidence="3 5" id="KW-1133">Transmembrane helix</keyword>
<reference evidence="6" key="1">
    <citation type="submission" date="2010-12" db="EMBL/GenBank/DDBJ databases">
        <title>Complete sequence of Rhodopseudomonas palustris DX-1.</title>
        <authorList>
            <consortium name="US DOE Joint Genome Institute"/>
            <person name="Lucas S."/>
            <person name="Copeland A."/>
            <person name="Lapidus A."/>
            <person name="Cheng J.-F."/>
            <person name="Goodwin L."/>
            <person name="Pitluck S."/>
            <person name="Misra M."/>
            <person name="Chertkov O."/>
            <person name="Detter J.C."/>
            <person name="Han C."/>
            <person name="Tapia R."/>
            <person name="Land M."/>
            <person name="Hauser L."/>
            <person name="Kyrpides N."/>
            <person name="Ivanova N."/>
            <person name="Ovchinnikova G."/>
            <person name="Logan B."/>
            <person name="Oda Y."/>
            <person name="Harwood C."/>
            <person name="Woyke T."/>
        </authorList>
    </citation>
    <scope>NUCLEOTIDE SEQUENCE [LARGE SCALE GENOMIC DNA]</scope>
    <source>
        <strain evidence="6">DX-1</strain>
    </source>
</reference>
<dbReference type="Pfam" id="PF13520">
    <property type="entry name" value="AA_permease_2"/>
    <property type="match status" value="1"/>
</dbReference>
<organism evidence="6 7">
    <name type="scientific">Rhodopseudomonas palustris (strain DX-1)</name>
    <dbReference type="NCBI Taxonomy" id="652103"/>
    <lineage>
        <taxon>Bacteria</taxon>
        <taxon>Pseudomonadati</taxon>
        <taxon>Pseudomonadota</taxon>
        <taxon>Alphaproteobacteria</taxon>
        <taxon>Hyphomicrobiales</taxon>
        <taxon>Nitrobacteraceae</taxon>
        <taxon>Rhodopseudomonas</taxon>
    </lineage>
</organism>
<feature type="transmembrane region" description="Helical" evidence="5">
    <location>
        <begin position="332"/>
        <end position="350"/>
    </location>
</feature>
<dbReference type="InterPro" id="IPR002293">
    <property type="entry name" value="AA/rel_permease1"/>
</dbReference>
<dbReference type="eggNOG" id="COG0531">
    <property type="taxonomic scope" value="Bacteria"/>
</dbReference>
<evidence type="ECO:0000256" key="1">
    <source>
        <dbReference type="ARBA" id="ARBA00004141"/>
    </source>
</evidence>
<dbReference type="OrthoDB" id="9762947at2"/>
<dbReference type="PANTHER" id="PTHR11785">
    <property type="entry name" value="AMINO ACID TRANSPORTER"/>
    <property type="match status" value="1"/>
</dbReference>
<dbReference type="GO" id="GO:0015179">
    <property type="term" value="F:L-amino acid transmembrane transporter activity"/>
    <property type="evidence" value="ECO:0007669"/>
    <property type="project" value="TreeGrafter"/>
</dbReference>
<name>E6VE86_RHOPX</name>
<dbReference type="InterPro" id="IPR050598">
    <property type="entry name" value="AminoAcid_Transporter"/>
</dbReference>
<feature type="transmembrane region" description="Helical" evidence="5">
    <location>
        <begin position="21"/>
        <end position="42"/>
    </location>
</feature>
<accession>E6VE86</accession>
<feature type="transmembrane region" description="Helical" evidence="5">
    <location>
        <begin position="196"/>
        <end position="214"/>
    </location>
</feature>
<dbReference type="GO" id="GO:0016020">
    <property type="term" value="C:membrane"/>
    <property type="evidence" value="ECO:0007669"/>
    <property type="project" value="UniProtKB-SubCell"/>
</dbReference>
<dbReference type="PANTHER" id="PTHR11785:SF512">
    <property type="entry name" value="SOBREMESA, ISOFORM B"/>
    <property type="match status" value="1"/>
</dbReference>
<evidence type="ECO:0000313" key="6">
    <source>
        <dbReference type="EMBL" id="ADU42817.1"/>
    </source>
</evidence>
<feature type="transmembrane region" description="Helical" evidence="5">
    <location>
        <begin position="362"/>
        <end position="381"/>
    </location>
</feature>
<dbReference type="PIRSF" id="PIRSF006060">
    <property type="entry name" value="AA_transporter"/>
    <property type="match status" value="1"/>
</dbReference>
<evidence type="ECO:0000256" key="2">
    <source>
        <dbReference type="ARBA" id="ARBA00022692"/>
    </source>
</evidence>